<dbReference type="GO" id="GO:0055085">
    <property type="term" value="P:transmembrane transport"/>
    <property type="evidence" value="ECO:0007669"/>
    <property type="project" value="InterPro"/>
</dbReference>
<dbReference type="Pfam" id="PF03600">
    <property type="entry name" value="CitMHS"/>
    <property type="match status" value="1"/>
</dbReference>
<dbReference type="AlphaFoldDB" id="A0A1T4VTL1"/>
<keyword evidence="3 6" id="KW-0812">Transmembrane</keyword>
<proteinExistence type="predicted"/>
<dbReference type="STRING" id="83771.SAMN02910357_01280"/>
<reference evidence="9" key="1">
    <citation type="submission" date="2017-02" db="EMBL/GenBank/DDBJ databases">
        <authorList>
            <person name="Varghese N."/>
            <person name="Submissions S."/>
        </authorList>
    </citation>
    <scope>NUCLEOTIDE SEQUENCE [LARGE SCALE GENOMIC DNA]</scope>
    <source>
        <strain evidence="9">DSM 3072</strain>
    </source>
</reference>
<dbReference type="PANTHER" id="PTHR43568">
    <property type="entry name" value="P PROTEIN"/>
    <property type="match status" value="1"/>
</dbReference>
<dbReference type="InterPro" id="IPR004680">
    <property type="entry name" value="Cit_transptr-like_dom"/>
</dbReference>
<evidence type="ECO:0000313" key="9">
    <source>
        <dbReference type="Proteomes" id="UP000242432"/>
    </source>
</evidence>
<dbReference type="InterPro" id="IPR051475">
    <property type="entry name" value="Diverse_Ion_Transporter"/>
</dbReference>
<feature type="transmembrane region" description="Helical" evidence="6">
    <location>
        <begin position="248"/>
        <end position="269"/>
    </location>
</feature>
<feature type="domain" description="Citrate transporter-like" evidence="7">
    <location>
        <begin position="16"/>
        <end position="308"/>
    </location>
</feature>
<dbReference type="EMBL" id="FUXX01000046">
    <property type="protein sequence ID" value="SKA68277.1"/>
    <property type="molecule type" value="Genomic_DNA"/>
</dbReference>
<feature type="transmembrane region" description="Helical" evidence="6">
    <location>
        <begin position="43"/>
        <end position="62"/>
    </location>
</feature>
<sequence>MKQLLSYFKKNLDLNIALILAVVSSFGPNVSLERIEEGLNLRILVLLFCLMIVVAGFRKLGVLDYLYKKCFKFVYDARSLSRLFVFVCFFFSMAVTNDVALIIFVPLAIKALQDLGRDDLIIPVVSLQTIAANAGSMLTPVGNPQNLFIYSFYHYDLLEFVRVTGPVFTVCAVLLYIFTVFIDKSPLTLKEQLTTPFKPFRTVAFIMLFILCLMAVLRIIDVYSMAWIVICSVAVVDRKMFRQADYKLLLLFVFLFVFVSNICTYAMVADVAHHFVKNYEYFVSLCLSQIISNVPATVMLAEFAMDSDSLLKGVNVGGMGTCVASMASLISLKAYMKVDGSRPLYYLRKFTKYNIKFLFVLVPIHILFPSIF</sequence>
<evidence type="ECO:0000256" key="3">
    <source>
        <dbReference type="ARBA" id="ARBA00022692"/>
    </source>
</evidence>
<feature type="transmembrane region" description="Helical" evidence="6">
    <location>
        <begin position="203"/>
        <end position="236"/>
    </location>
</feature>
<evidence type="ECO:0000256" key="4">
    <source>
        <dbReference type="ARBA" id="ARBA00022989"/>
    </source>
</evidence>
<feature type="transmembrane region" description="Helical" evidence="6">
    <location>
        <begin position="313"/>
        <end position="332"/>
    </location>
</feature>
<keyword evidence="2" id="KW-0813">Transport</keyword>
<accession>A0A1T4VTL1</accession>
<evidence type="ECO:0000313" key="8">
    <source>
        <dbReference type="EMBL" id="SKA68277.1"/>
    </source>
</evidence>
<organism evidence="8 9">
    <name type="scientific">Succinivibrio dextrinosolvens DSM 3072</name>
    <dbReference type="NCBI Taxonomy" id="1123324"/>
    <lineage>
        <taxon>Bacteria</taxon>
        <taxon>Pseudomonadati</taxon>
        <taxon>Pseudomonadota</taxon>
        <taxon>Gammaproteobacteria</taxon>
        <taxon>Aeromonadales</taxon>
        <taxon>Succinivibrionaceae</taxon>
        <taxon>Succinivibrio</taxon>
    </lineage>
</organism>
<feature type="transmembrane region" description="Helical" evidence="6">
    <location>
        <begin position="83"/>
        <end position="109"/>
    </location>
</feature>
<keyword evidence="4 6" id="KW-1133">Transmembrane helix</keyword>
<feature type="transmembrane region" description="Helical" evidence="6">
    <location>
        <begin position="160"/>
        <end position="182"/>
    </location>
</feature>
<protein>
    <submittedName>
        <fullName evidence="8">Na+/H+ antiporter NhaD</fullName>
    </submittedName>
</protein>
<evidence type="ECO:0000256" key="2">
    <source>
        <dbReference type="ARBA" id="ARBA00022448"/>
    </source>
</evidence>
<comment type="subcellular location">
    <subcellularLocation>
        <location evidence="1">Membrane</location>
        <topology evidence="1">Multi-pass membrane protein</topology>
    </subcellularLocation>
</comment>
<feature type="transmembrane region" description="Helical" evidence="6">
    <location>
        <begin position="12"/>
        <end position="31"/>
    </location>
</feature>
<evidence type="ECO:0000256" key="5">
    <source>
        <dbReference type="ARBA" id="ARBA00023136"/>
    </source>
</evidence>
<evidence type="ECO:0000256" key="6">
    <source>
        <dbReference type="SAM" id="Phobius"/>
    </source>
</evidence>
<dbReference type="RefSeq" id="WP_051639212.1">
    <property type="nucleotide sequence ID" value="NZ_FUXX01000046.1"/>
</dbReference>
<keyword evidence="5 6" id="KW-0472">Membrane</keyword>
<name>A0A1T4VTL1_9GAMM</name>
<feature type="transmembrane region" description="Helical" evidence="6">
    <location>
        <begin position="353"/>
        <end position="371"/>
    </location>
</feature>
<dbReference type="Proteomes" id="UP000242432">
    <property type="component" value="Unassembled WGS sequence"/>
</dbReference>
<dbReference type="PANTHER" id="PTHR43568:SF1">
    <property type="entry name" value="P PROTEIN"/>
    <property type="match status" value="1"/>
</dbReference>
<dbReference type="GO" id="GO:0016020">
    <property type="term" value="C:membrane"/>
    <property type="evidence" value="ECO:0007669"/>
    <property type="project" value="UniProtKB-SubCell"/>
</dbReference>
<gene>
    <name evidence="8" type="ORF">SAMN02745213_02025</name>
</gene>
<evidence type="ECO:0000259" key="7">
    <source>
        <dbReference type="Pfam" id="PF03600"/>
    </source>
</evidence>
<keyword evidence="9" id="KW-1185">Reference proteome</keyword>
<evidence type="ECO:0000256" key="1">
    <source>
        <dbReference type="ARBA" id="ARBA00004141"/>
    </source>
</evidence>